<evidence type="ECO:0000256" key="1">
    <source>
        <dbReference type="SAM" id="Phobius"/>
    </source>
</evidence>
<keyword evidence="1" id="KW-0812">Transmembrane</keyword>
<name>A0A6M3J078_9ZZZZ</name>
<evidence type="ECO:0000313" key="3">
    <source>
        <dbReference type="EMBL" id="QJA79816.1"/>
    </source>
</evidence>
<proteinExistence type="predicted"/>
<dbReference type="AlphaFoldDB" id="A0A6M3J078"/>
<keyword evidence="1" id="KW-0472">Membrane</keyword>
<keyword evidence="1" id="KW-1133">Transmembrane helix</keyword>
<accession>A0A6M3J078</accession>
<reference evidence="2" key="1">
    <citation type="submission" date="2020-03" db="EMBL/GenBank/DDBJ databases">
        <title>The deep terrestrial virosphere.</title>
        <authorList>
            <person name="Holmfeldt K."/>
            <person name="Nilsson E."/>
            <person name="Simone D."/>
            <person name="Lopez-Fernandez M."/>
            <person name="Wu X."/>
            <person name="de Brujin I."/>
            <person name="Lundin D."/>
            <person name="Andersson A."/>
            <person name="Bertilsson S."/>
            <person name="Dopson M."/>
        </authorList>
    </citation>
    <scope>NUCLEOTIDE SEQUENCE</scope>
    <source>
        <strain evidence="3">MM415A00827</strain>
        <strain evidence="2">MM415B00742</strain>
    </source>
</reference>
<feature type="transmembrane region" description="Helical" evidence="1">
    <location>
        <begin position="28"/>
        <end position="44"/>
    </location>
</feature>
<dbReference type="EMBL" id="MT142396">
    <property type="protein sequence ID" value="QJA79816.1"/>
    <property type="molecule type" value="Genomic_DNA"/>
</dbReference>
<gene>
    <name evidence="3" type="ORF">MM415A00827_0009</name>
    <name evidence="2" type="ORF">MM415B00742_0045</name>
</gene>
<evidence type="ECO:0000313" key="2">
    <source>
        <dbReference type="EMBL" id="QJA62705.1"/>
    </source>
</evidence>
<dbReference type="EMBL" id="MT141478">
    <property type="protein sequence ID" value="QJA62705.1"/>
    <property type="molecule type" value="Genomic_DNA"/>
</dbReference>
<sequence length="45" mass="5258">MRLPIYRNHYANHVEYVVLLRKGMAKRVIGAVVAVIALVTIYFWI</sequence>
<organism evidence="2">
    <name type="scientific">viral metagenome</name>
    <dbReference type="NCBI Taxonomy" id="1070528"/>
    <lineage>
        <taxon>unclassified sequences</taxon>
        <taxon>metagenomes</taxon>
        <taxon>organismal metagenomes</taxon>
    </lineage>
</organism>
<protein>
    <submittedName>
        <fullName evidence="2">Uncharacterized protein</fullName>
    </submittedName>
</protein>